<feature type="non-terminal residue" evidence="1">
    <location>
        <position position="33"/>
    </location>
</feature>
<reference evidence="1" key="1">
    <citation type="submission" date="2020-02" db="EMBL/GenBank/DDBJ databases">
        <authorList>
            <person name="Meier V. D."/>
        </authorList>
    </citation>
    <scope>NUCLEOTIDE SEQUENCE</scope>
    <source>
        <strain evidence="1">AVDCRST_MAG31</strain>
    </source>
</reference>
<name>A0A6J4SR77_9SPHN</name>
<dbReference type="AlphaFoldDB" id="A0A6J4SR77"/>
<sequence length="33" mass="3679">VGRDHGGREALLPEQLAHQLQGGCLVRKRRGDR</sequence>
<dbReference type="EMBL" id="CADCWA010000037">
    <property type="protein sequence ID" value="CAA9503129.1"/>
    <property type="molecule type" value="Genomic_DNA"/>
</dbReference>
<protein>
    <submittedName>
        <fullName evidence="1">Uncharacterized protein</fullName>
    </submittedName>
</protein>
<gene>
    <name evidence="1" type="ORF">AVDCRST_MAG31-508</name>
</gene>
<feature type="non-terminal residue" evidence="1">
    <location>
        <position position="1"/>
    </location>
</feature>
<proteinExistence type="predicted"/>
<accession>A0A6J4SR77</accession>
<evidence type="ECO:0000313" key="1">
    <source>
        <dbReference type="EMBL" id="CAA9503129.1"/>
    </source>
</evidence>
<organism evidence="1">
    <name type="scientific">uncultured Sphingomonas sp</name>
    <dbReference type="NCBI Taxonomy" id="158754"/>
    <lineage>
        <taxon>Bacteria</taxon>
        <taxon>Pseudomonadati</taxon>
        <taxon>Pseudomonadota</taxon>
        <taxon>Alphaproteobacteria</taxon>
        <taxon>Sphingomonadales</taxon>
        <taxon>Sphingomonadaceae</taxon>
        <taxon>Sphingomonas</taxon>
        <taxon>environmental samples</taxon>
    </lineage>
</organism>